<sequence>MAGQTDNRIVIDAPLELVWEMTNDVASWPDLFTEYSEAEVLEQDGAKVRFRLTTHPDDDGRTWSWVSEREPDPVSLTVTAYRVETGPFEYMNLDWSYREVDGGVEMRWRQDFRMKPEAPFDDAAMAERLNRTSRVQMDVIRQRVEAAATTAAHAKG</sequence>
<protein>
    <submittedName>
        <fullName evidence="1">SRPBCC family protein</fullName>
    </submittedName>
</protein>
<accession>A0ABV8FSG7</accession>
<dbReference type="Pfam" id="PF10604">
    <property type="entry name" value="Polyketide_cyc2"/>
    <property type="match status" value="1"/>
</dbReference>
<evidence type="ECO:0000313" key="2">
    <source>
        <dbReference type="Proteomes" id="UP001595847"/>
    </source>
</evidence>
<dbReference type="RefSeq" id="WP_378535837.1">
    <property type="nucleotide sequence ID" value="NZ_JBHSBH010000012.1"/>
</dbReference>
<proteinExistence type="predicted"/>
<dbReference type="Proteomes" id="UP001595847">
    <property type="component" value="Unassembled WGS sequence"/>
</dbReference>
<organism evidence="1 2">
    <name type="scientific">Nocardiopsis sediminis</name>
    <dbReference type="NCBI Taxonomy" id="1778267"/>
    <lineage>
        <taxon>Bacteria</taxon>
        <taxon>Bacillati</taxon>
        <taxon>Actinomycetota</taxon>
        <taxon>Actinomycetes</taxon>
        <taxon>Streptosporangiales</taxon>
        <taxon>Nocardiopsidaceae</taxon>
        <taxon>Nocardiopsis</taxon>
    </lineage>
</organism>
<reference evidence="2" key="1">
    <citation type="journal article" date="2019" name="Int. J. Syst. Evol. Microbiol.">
        <title>The Global Catalogue of Microorganisms (GCM) 10K type strain sequencing project: providing services to taxonomists for standard genome sequencing and annotation.</title>
        <authorList>
            <consortium name="The Broad Institute Genomics Platform"/>
            <consortium name="The Broad Institute Genome Sequencing Center for Infectious Disease"/>
            <person name="Wu L."/>
            <person name="Ma J."/>
        </authorList>
    </citation>
    <scope>NUCLEOTIDE SEQUENCE [LARGE SCALE GENOMIC DNA]</scope>
    <source>
        <strain evidence="2">TBRC 1826</strain>
    </source>
</reference>
<dbReference type="InterPro" id="IPR023393">
    <property type="entry name" value="START-like_dom_sf"/>
</dbReference>
<keyword evidence="2" id="KW-1185">Reference proteome</keyword>
<name>A0ABV8FSG7_9ACTN</name>
<comment type="caution">
    <text evidence="1">The sequence shown here is derived from an EMBL/GenBank/DDBJ whole genome shotgun (WGS) entry which is preliminary data.</text>
</comment>
<evidence type="ECO:0000313" key="1">
    <source>
        <dbReference type="EMBL" id="MFC3998213.1"/>
    </source>
</evidence>
<dbReference type="CDD" id="cd08860">
    <property type="entry name" value="TcmN_ARO-CYC_like"/>
    <property type="match status" value="1"/>
</dbReference>
<dbReference type="Gene3D" id="3.30.530.20">
    <property type="match status" value="1"/>
</dbReference>
<dbReference type="SUPFAM" id="SSF55961">
    <property type="entry name" value="Bet v1-like"/>
    <property type="match status" value="1"/>
</dbReference>
<dbReference type="InterPro" id="IPR019587">
    <property type="entry name" value="Polyketide_cyclase/dehydratase"/>
</dbReference>
<dbReference type="EMBL" id="JBHSBH010000012">
    <property type="protein sequence ID" value="MFC3998213.1"/>
    <property type="molecule type" value="Genomic_DNA"/>
</dbReference>
<gene>
    <name evidence="1" type="ORF">ACFOVU_19970</name>
</gene>